<dbReference type="PANTHER" id="PTHR43685">
    <property type="entry name" value="GLYCOSYLTRANSFERASE"/>
    <property type="match status" value="1"/>
</dbReference>
<dbReference type="CDD" id="cd00761">
    <property type="entry name" value="Glyco_tranf_GTA_type"/>
    <property type="match status" value="1"/>
</dbReference>
<gene>
    <name evidence="3" type="ORF">FNH05_09700</name>
</gene>
<feature type="region of interest" description="Disordered" evidence="1">
    <location>
        <begin position="247"/>
        <end position="268"/>
    </location>
</feature>
<keyword evidence="3" id="KW-0808">Transferase</keyword>
<evidence type="ECO:0000259" key="2">
    <source>
        <dbReference type="Pfam" id="PF00535"/>
    </source>
</evidence>
<dbReference type="Pfam" id="PF00535">
    <property type="entry name" value="Glycos_transf_2"/>
    <property type="match status" value="1"/>
</dbReference>
<dbReference type="RefSeq" id="WP_144587004.1">
    <property type="nucleotide sequence ID" value="NZ_VJWX01000065.1"/>
</dbReference>
<dbReference type="InterPro" id="IPR050834">
    <property type="entry name" value="Glycosyltransf_2"/>
</dbReference>
<keyword evidence="4" id="KW-1185">Reference proteome</keyword>
<sequence>MTRQPMASPSVSVVVMNHNYGRYVGEALASAVNQEPGDYRLAEVVAIDDGSTDHSHEVYRRFPSVRIVRKANEGFAATLTRAVYEASGDWLAPLDADDAFTPDKLRTLAPHLADPALLLIQHGEYVVDAEGRPFAEGTHPGGATSTLVLRRDAARDLLPVTNELFFHVLADLGHGIRLPELLTRYRVHAASMTDRHTPGAFSDYMAVICADLANRLGGLCARPPAWADAAQLADLSAVYRRRASTFREDAQHHRERAGRATSQEGSSG</sequence>
<reference evidence="3 4" key="2">
    <citation type="submission" date="2019-08" db="EMBL/GenBank/DDBJ databases">
        <title>Amycolatopsis acidicola sp. nov., isolated from peat swamp forest soil.</title>
        <authorList>
            <person name="Srisuk N."/>
        </authorList>
    </citation>
    <scope>NUCLEOTIDE SEQUENCE [LARGE SCALE GENOMIC DNA]</scope>
    <source>
        <strain evidence="3 4">TBRC 6029</strain>
    </source>
</reference>
<dbReference type="Proteomes" id="UP000320011">
    <property type="component" value="Unassembled WGS sequence"/>
</dbReference>
<accession>A0A558D2X7</accession>
<dbReference type="OrthoDB" id="9803627at2"/>
<dbReference type="Gene3D" id="3.90.550.10">
    <property type="entry name" value="Spore Coat Polysaccharide Biosynthesis Protein SpsA, Chain A"/>
    <property type="match status" value="1"/>
</dbReference>
<protein>
    <submittedName>
        <fullName evidence="3">Glycosyltransferase family 2 protein</fullName>
    </submittedName>
</protein>
<dbReference type="EMBL" id="VJWX01000065">
    <property type="protein sequence ID" value="TVT55323.1"/>
    <property type="molecule type" value="Genomic_DNA"/>
</dbReference>
<dbReference type="SUPFAM" id="SSF53448">
    <property type="entry name" value="Nucleotide-diphospho-sugar transferases"/>
    <property type="match status" value="1"/>
</dbReference>
<organism evidence="3 4">
    <name type="scientific">Amycolatopsis rhizosphaerae</name>
    <dbReference type="NCBI Taxonomy" id="2053003"/>
    <lineage>
        <taxon>Bacteria</taxon>
        <taxon>Bacillati</taxon>
        <taxon>Actinomycetota</taxon>
        <taxon>Actinomycetes</taxon>
        <taxon>Pseudonocardiales</taxon>
        <taxon>Pseudonocardiaceae</taxon>
        <taxon>Amycolatopsis</taxon>
    </lineage>
</organism>
<evidence type="ECO:0000256" key="1">
    <source>
        <dbReference type="SAM" id="MobiDB-lite"/>
    </source>
</evidence>
<dbReference type="InterPro" id="IPR029044">
    <property type="entry name" value="Nucleotide-diphossugar_trans"/>
</dbReference>
<dbReference type="GO" id="GO:0016740">
    <property type="term" value="F:transferase activity"/>
    <property type="evidence" value="ECO:0007669"/>
    <property type="project" value="UniProtKB-KW"/>
</dbReference>
<reference evidence="3 4" key="1">
    <citation type="submission" date="2019-07" db="EMBL/GenBank/DDBJ databases">
        <authorList>
            <person name="Duangmal K."/>
            <person name="Teo W.F.A."/>
        </authorList>
    </citation>
    <scope>NUCLEOTIDE SEQUENCE [LARGE SCALE GENOMIC DNA]</scope>
    <source>
        <strain evidence="3 4">TBRC 6029</strain>
    </source>
</reference>
<comment type="caution">
    <text evidence="3">The sequence shown here is derived from an EMBL/GenBank/DDBJ whole genome shotgun (WGS) entry which is preliminary data.</text>
</comment>
<dbReference type="AlphaFoldDB" id="A0A558D2X7"/>
<dbReference type="InterPro" id="IPR001173">
    <property type="entry name" value="Glyco_trans_2-like"/>
</dbReference>
<evidence type="ECO:0000313" key="3">
    <source>
        <dbReference type="EMBL" id="TVT55323.1"/>
    </source>
</evidence>
<proteinExistence type="predicted"/>
<feature type="domain" description="Glycosyltransferase 2-like" evidence="2">
    <location>
        <begin position="12"/>
        <end position="120"/>
    </location>
</feature>
<evidence type="ECO:0000313" key="4">
    <source>
        <dbReference type="Proteomes" id="UP000320011"/>
    </source>
</evidence>
<dbReference type="PANTHER" id="PTHR43685:SF2">
    <property type="entry name" value="GLYCOSYLTRANSFERASE 2-LIKE DOMAIN-CONTAINING PROTEIN"/>
    <property type="match status" value="1"/>
</dbReference>
<name>A0A558D2X7_9PSEU</name>